<evidence type="ECO:0000256" key="2">
    <source>
        <dbReference type="ARBA" id="ARBA00004210"/>
    </source>
</evidence>
<accession>A0A5F8GUH0</accession>
<dbReference type="InterPro" id="IPR029428">
    <property type="entry name" value="MCRIP"/>
</dbReference>
<dbReference type="GO" id="GO:0010494">
    <property type="term" value="C:cytoplasmic stress granule"/>
    <property type="evidence" value="ECO:0007669"/>
    <property type="project" value="UniProtKB-SubCell"/>
</dbReference>
<proteinExistence type="inferred from homology"/>
<evidence type="ECO:0000313" key="6">
    <source>
        <dbReference type="Ensembl" id="ENSMODP00000051147.1"/>
    </source>
</evidence>
<reference evidence="6 7" key="1">
    <citation type="journal article" date="2007" name="Nature">
        <title>Genome of the marsupial Monodelphis domestica reveals innovation in non-coding sequences.</title>
        <authorList>
            <person name="Mikkelsen T.S."/>
            <person name="Wakefield M.J."/>
            <person name="Aken B."/>
            <person name="Amemiya C.T."/>
            <person name="Chang J.L."/>
            <person name="Duke S."/>
            <person name="Garber M."/>
            <person name="Gentles A.J."/>
            <person name="Goodstadt L."/>
            <person name="Heger A."/>
            <person name="Jurka J."/>
            <person name="Kamal M."/>
            <person name="Mauceli E."/>
            <person name="Searle S.M."/>
            <person name="Sharpe T."/>
            <person name="Baker M.L."/>
            <person name="Batzer M.A."/>
            <person name="Benos P.V."/>
            <person name="Belov K."/>
            <person name="Clamp M."/>
            <person name="Cook A."/>
            <person name="Cuff J."/>
            <person name="Das R."/>
            <person name="Davidow L."/>
            <person name="Deakin J.E."/>
            <person name="Fazzari M.J."/>
            <person name="Glass J.L."/>
            <person name="Grabherr M."/>
            <person name="Greally J.M."/>
            <person name="Gu W."/>
            <person name="Hore T.A."/>
            <person name="Huttley G.A."/>
            <person name="Kleber M."/>
            <person name="Jirtle R.L."/>
            <person name="Koina E."/>
            <person name="Lee J.T."/>
            <person name="Mahony S."/>
            <person name="Marra M.A."/>
            <person name="Miller R.D."/>
            <person name="Nicholls R.D."/>
            <person name="Oda M."/>
            <person name="Papenfuss A.T."/>
            <person name="Parra Z.E."/>
            <person name="Pollock D.D."/>
            <person name="Ray D.A."/>
            <person name="Schein J.E."/>
            <person name="Speed T.P."/>
            <person name="Thompson K."/>
            <person name="VandeBerg J.L."/>
            <person name="Wade C.M."/>
            <person name="Walker J.A."/>
            <person name="Waters P.D."/>
            <person name="Webber C."/>
            <person name="Weidman J.R."/>
            <person name="Xie X."/>
            <person name="Zody M.C."/>
            <person name="Baldwin J."/>
            <person name="Abdouelleil A."/>
            <person name="Abdulkadir J."/>
            <person name="Abebe A."/>
            <person name="Abera B."/>
            <person name="Abreu J."/>
            <person name="Acer S.C."/>
            <person name="Aftuck L."/>
            <person name="Alexander A."/>
            <person name="An P."/>
            <person name="Anderson E."/>
            <person name="Anderson S."/>
            <person name="Arachi H."/>
            <person name="Azer M."/>
            <person name="Bachantsang P."/>
            <person name="Barry A."/>
            <person name="Bayul T."/>
            <person name="Berlin A."/>
            <person name="Bessette D."/>
            <person name="Bloom T."/>
            <person name="Bloom T."/>
            <person name="Boguslavskiy L."/>
            <person name="Bonnet C."/>
            <person name="Boukhgalter B."/>
            <person name="Bourzgui I."/>
            <person name="Brown A."/>
            <person name="Cahill P."/>
            <person name="Channer S."/>
            <person name="Cheshatsang Y."/>
            <person name="Chuda L."/>
            <person name="Citroen M."/>
            <person name="Collymore A."/>
            <person name="Cooke P."/>
            <person name="Costello M."/>
            <person name="D'Aco K."/>
            <person name="Daza R."/>
            <person name="De Haan G."/>
            <person name="DeGray S."/>
            <person name="DeMaso C."/>
            <person name="Dhargay N."/>
            <person name="Dooley K."/>
            <person name="Dooley E."/>
            <person name="Doricent M."/>
            <person name="Dorje P."/>
            <person name="Dorjee K."/>
            <person name="Dupes A."/>
            <person name="Elong R."/>
            <person name="Falk J."/>
            <person name="Farina A."/>
            <person name="Faro S."/>
            <person name="Ferguson D."/>
            <person name="Fisher S."/>
            <person name="Foley C.D."/>
            <person name="Franke A."/>
            <person name="Friedrich D."/>
            <person name="Gadbois L."/>
            <person name="Gearin G."/>
            <person name="Gearin C.R."/>
            <person name="Giannoukos G."/>
            <person name="Goode T."/>
            <person name="Graham J."/>
            <person name="Grandbois E."/>
            <person name="Grewal S."/>
            <person name="Gyaltsen K."/>
            <person name="Hafez N."/>
            <person name="Hagos B."/>
            <person name="Hall J."/>
            <person name="Henson C."/>
            <person name="Hollinger A."/>
            <person name="Honan T."/>
            <person name="Huard M.D."/>
            <person name="Hughes L."/>
            <person name="Hurhula B."/>
            <person name="Husby M.E."/>
            <person name="Kamat A."/>
            <person name="Kanga B."/>
            <person name="Kashin S."/>
            <person name="Khazanovich D."/>
            <person name="Kisner P."/>
            <person name="Lance K."/>
            <person name="Lara M."/>
            <person name="Lee W."/>
            <person name="Lennon N."/>
            <person name="Letendre F."/>
            <person name="LeVine R."/>
            <person name="Lipovsky A."/>
            <person name="Liu X."/>
            <person name="Liu J."/>
            <person name="Liu S."/>
            <person name="Lokyitsang T."/>
            <person name="Lokyitsang Y."/>
            <person name="Lubonja R."/>
            <person name="Lui A."/>
            <person name="MacDonald P."/>
            <person name="Magnisalis V."/>
            <person name="Maru K."/>
            <person name="Matthews C."/>
            <person name="McCusker W."/>
            <person name="McDonough S."/>
            <person name="Mehta T."/>
            <person name="Meldrim J."/>
            <person name="Meneus L."/>
            <person name="Mihai O."/>
            <person name="Mihalev A."/>
            <person name="Mihova T."/>
            <person name="Mittelman R."/>
            <person name="Mlenga V."/>
            <person name="Montmayeur A."/>
            <person name="Mulrain L."/>
            <person name="Navidi A."/>
            <person name="Naylor J."/>
            <person name="Negash T."/>
            <person name="Nguyen T."/>
            <person name="Nguyen N."/>
            <person name="Nicol R."/>
            <person name="Norbu C."/>
            <person name="Norbu N."/>
            <person name="Novod N."/>
            <person name="O'Neill B."/>
            <person name="Osman S."/>
            <person name="Markiewicz E."/>
            <person name="Oyono O.L."/>
            <person name="Patti C."/>
            <person name="Phunkhang P."/>
            <person name="Pierre F."/>
            <person name="Priest M."/>
            <person name="Raghuraman S."/>
            <person name="Rege F."/>
            <person name="Reyes R."/>
            <person name="Rise C."/>
            <person name="Rogov P."/>
            <person name="Ross K."/>
            <person name="Ryan E."/>
            <person name="Settipalli S."/>
            <person name="Shea T."/>
            <person name="Sherpa N."/>
            <person name="Shi L."/>
            <person name="Shih D."/>
            <person name="Sparrow T."/>
            <person name="Spaulding J."/>
            <person name="Stalker J."/>
            <person name="Stange-Thomann N."/>
            <person name="Stavropoulos S."/>
            <person name="Stone C."/>
            <person name="Strader C."/>
            <person name="Tesfaye S."/>
            <person name="Thomson T."/>
            <person name="Thoulutsang Y."/>
            <person name="Thoulutsang D."/>
            <person name="Topham K."/>
            <person name="Topping I."/>
            <person name="Tsamla T."/>
            <person name="Vassiliev H."/>
            <person name="Vo A."/>
            <person name="Wangchuk T."/>
            <person name="Wangdi T."/>
            <person name="Weiand M."/>
            <person name="Wilkinson J."/>
            <person name="Wilson A."/>
            <person name="Yadav S."/>
            <person name="Young G."/>
            <person name="Yu Q."/>
            <person name="Zembek L."/>
            <person name="Zhong D."/>
            <person name="Zimmer A."/>
            <person name="Zwirko Z."/>
            <person name="Jaffe D.B."/>
            <person name="Alvarez P."/>
            <person name="Brockman W."/>
            <person name="Butler J."/>
            <person name="Chin C."/>
            <person name="Gnerre S."/>
            <person name="MacCallum I."/>
            <person name="Graves J.A."/>
            <person name="Ponting C.P."/>
            <person name="Breen M."/>
            <person name="Samollow P.B."/>
            <person name="Lander E.S."/>
            <person name="Lindblad-Toh K."/>
        </authorList>
    </citation>
    <scope>NUCLEOTIDE SEQUENCE [LARGE SCALE GENOMIC DNA]</scope>
</reference>
<sequence>RPKHSSCVIGSDTPSYDQFPVSRVVYNGRRNSCPQSPSNSSEIFTPAHEESVRFIEAWQCVERDLRNQMSGSKRVLVDKVPNLSLKTFKPFDLSGLKCQNTQDAKKS</sequence>
<dbReference type="Ensembl" id="ENSMODT00000073467.1">
    <property type="protein sequence ID" value="ENSMODP00000051147.1"/>
    <property type="gene ID" value="ENSMODG00000050075.1"/>
</dbReference>
<dbReference type="Bgee" id="ENSMODG00000050075">
    <property type="expression patterns" value="Expressed in adult mammalian kidney"/>
</dbReference>
<dbReference type="STRING" id="13616.ENSMODP00000051147"/>
<evidence type="ECO:0000256" key="5">
    <source>
        <dbReference type="ARBA" id="ARBA00023242"/>
    </source>
</evidence>
<dbReference type="AlphaFoldDB" id="A0A5F8GUH0"/>
<dbReference type="InParanoid" id="A0A5F8GUH0"/>
<dbReference type="GeneTree" id="ENSGT00940000161850"/>
<evidence type="ECO:0000256" key="1">
    <source>
        <dbReference type="ARBA" id="ARBA00004123"/>
    </source>
</evidence>
<comment type="similarity">
    <text evidence="3">Belongs to the MCRIP family.</text>
</comment>
<evidence type="ECO:0000256" key="3">
    <source>
        <dbReference type="ARBA" id="ARBA00010821"/>
    </source>
</evidence>
<keyword evidence="7" id="KW-1185">Reference proteome</keyword>
<reference evidence="6" key="2">
    <citation type="submission" date="2025-08" db="UniProtKB">
        <authorList>
            <consortium name="Ensembl"/>
        </authorList>
    </citation>
    <scope>IDENTIFICATION</scope>
</reference>
<dbReference type="Pfam" id="PF14799">
    <property type="entry name" value="FAM195"/>
    <property type="match status" value="1"/>
</dbReference>
<name>A0A5F8GUH0_MONDO</name>
<dbReference type="Proteomes" id="UP000002280">
    <property type="component" value="Chromosome 2"/>
</dbReference>
<evidence type="ECO:0000313" key="7">
    <source>
        <dbReference type="Proteomes" id="UP000002280"/>
    </source>
</evidence>
<reference evidence="6" key="3">
    <citation type="submission" date="2025-09" db="UniProtKB">
        <authorList>
            <consortium name="Ensembl"/>
        </authorList>
    </citation>
    <scope>IDENTIFICATION</scope>
</reference>
<organism evidence="6 7">
    <name type="scientific">Monodelphis domestica</name>
    <name type="common">Gray short-tailed opossum</name>
    <dbReference type="NCBI Taxonomy" id="13616"/>
    <lineage>
        <taxon>Eukaryota</taxon>
        <taxon>Metazoa</taxon>
        <taxon>Chordata</taxon>
        <taxon>Craniata</taxon>
        <taxon>Vertebrata</taxon>
        <taxon>Euteleostomi</taxon>
        <taxon>Mammalia</taxon>
        <taxon>Metatheria</taxon>
        <taxon>Didelphimorphia</taxon>
        <taxon>Didelphidae</taxon>
        <taxon>Monodelphis</taxon>
    </lineage>
</organism>
<dbReference type="GO" id="GO:0005634">
    <property type="term" value="C:nucleus"/>
    <property type="evidence" value="ECO:0007669"/>
    <property type="project" value="UniProtKB-SubCell"/>
</dbReference>
<protein>
    <recommendedName>
        <fullName evidence="8">MAPK regulated corepressor interacting protein 1</fullName>
    </recommendedName>
</protein>
<keyword evidence="4" id="KW-0963">Cytoplasm</keyword>
<keyword evidence="5" id="KW-0539">Nucleus</keyword>
<dbReference type="FunCoup" id="A0A5F8GUH0">
    <property type="interactions" value="576"/>
</dbReference>
<comment type="subcellular location">
    <subcellularLocation>
        <location evidence="2">Cytoplasm</location>
        <location evidence="2">Stress granule</location>
    </subcellularLocation>
    <subcellularLocation>
        <location evidence="1">Nucleus</location>
    </subcellularLocation>
</comment>
<evidence type="ECO:0008006" key="8">
    <source>
        <dbReference type="Google" id="ProtNLM"/>
    </source>
</evidence>
<evidence type="ECO:0000256" key="4">
    <source>
        <dbReference type="ARBA" id="ARBA00022490"/>
    </source>
</evidence>